<dbReference type="EMBL" id="JBHTIO010000032">
    <property type="protein sequence ID" value="MFD0897393.1"/>
    <property type="molecule type" value="Genomic_DNA"/>
</dbReference>
<feature type="domain" description="NAD-dependent epimerase/dehydratase" evidence="1">
    <location>
        <begin position="3"/>
        <end position="106"/>
    </location>
</feature>
<protein>
    <submittedName>
        <fullName evidence="2">NAD-dependent epimerase/dehydratase family protein</fullName>
    </submittedName>
</protein>
<gene>
    <name evidence="2" type="ORF">ACFQZ7_06525</name>
</gene>
<dbReference type="InterPro" id="IPR001509">
    <property type="entry name" value="Epimerase_deHydtase"/>
</dbReference>
<organism evidence="2 3">
    <name type="scientific">Loigolactobacillus binensis</name>
    <dbReference type="NCBI Taxonomy" id="2559922"/>
    <lineage>
        <taxon>Bacteria</taxon>
        <taxon>Bacillati</taxon>
        <taxon>Bacillota</taxon>
        <taxon>Bacilli</taxon>
        <taxon>Lactobacillales</taxon>
        <taxon>Lactobacillaceae</taxon>
        <taxon>Loigolactobacillus</taxon>
    </lineage>
</organism>
<comment type="caution">
    <text evidence="2">The sequence shown here is derived from an EMBL/GenBank/DDBJ whole genome shotgun (WGS) entry which is preliminary data.</text>
</comment>
<proteinExistence type="predicted"/>
<dbReference type="Gene3D" id="3.40.50.720">
    <property type="entry name" value="NAD(P)-binding Rossmann-like Domain"/>
    <property type="match status" value="1"/>
</dbReference>
<dbReference type="SUPFAM" id="SSF51735">
    <property type="entry name" value="NAD(P)-binding Rossmann-fold domains"/>
    <property type="match status" value="1"/>
</dbReference>
<name>A0ABW3EAN5_9LACO</name>
<evidence type="ECO:0000313" key="3">
    <source>
        <dbReference type="Proteomes" id="UP001597104"/>
    </source>
</evidence>
<dbReference type="InterPro" id="IPR036291">
    <property type="entry name" value="NAD(P)-bd_dom_sf"/>
</dbReference>
<dbReference type="RefSeq" id="WP_137637251.1">
    <property type="nucleotide sequence ID" value="NZ_BJDN01000006.1"/>
</dbReference>
<keyword evidence="3" id="KW-1185">Reference proteome</keyword>
<evidence type="ECO:0000259" key="1">
    <source>
        <dbReference type="Pfam" id="PF01370"/>
    </source>
</evidence>
<evidence type="ECO:0000313" key="2">
    <source>
        <dbReference type="EMBL" id="MFD0897393.1"/>
    </source>
</evidence>
<reference evidence="3" key="1">
    <citation type="journal article" date="2019" name="Int. J. Syst. Evol. Microbiol.">
        <title>The Global Catalogue of Microorganisms (GCM) 10K type strain sequencing project: providing services to taxonomists for standard genome sequencing and annotation.</title>
        <authorList>
            <consortium name="The Broad Institute Genomics Platform"/>
            <consortium name="The Broad Institute Genome Sequencing Center for Infectious Disease"/>
            <person name="Wu L."/>
            <person name="Ma J."/>
        </authorList>
    </citation>
    <scope>NUCLEOTIDE SEQUENCE [LARGE SCALE GENOMIC DNA]</scope>
    <source>
        <strain evidence="3">CCM 8925</strain>
    </source>
</reference>
<sequence length="189" mass="20842">MNIILLGGNGYIGRNVTQQLLQQTSDAVLYVLSRSGKNQLQDPRIKNIAVDLSDVTAIQKHLPAEVDYIIDFIGRPAKTQAELVQANQVPAELMLTLAEQYQVRAMGFIGGILGPKPFVQMKAKLIQYLQNSRIPLVYVEPTLVYGNGRSDSMAKMVPLLKFLGLFAKGLKPVHVDAVANELVTKLLEK</sequence>
<dbReference type="Proteomes" id="UP001597104">
    <property type="component" value="Unassembled WGS sequence"/>
</dbReference>
<accession>A0ABW3EAN5</accession>
<dbReference type="Pfam" id="PF01370">
    <property type="entry name" value="Epimerase"/>
    <property type="match status" value="1"/>
</dbReference>